<dbReference type="PRINTS" id="PR00992">
    <property type="entry name" value="ALARACEMASE"/>
</dbReference>
<reference evidence="11 12" key="1">
    <citation type="submission" date="2020-04" db="EMBL/GenBank/DDBJ databases">
        <title>Usitatibacter rugosus gen. nov., sp. nov. and Usitatibacter palustris sp. nov., novel members of Usitatibacteraceae fam. nov. within the order Nitrosomonadales isolated from soil.</title>
        <authorList>
            <person name="Huber K.J."/>
            <person name="Neumann-Schaal M."/>
            <person name="Geppert A."/>
            <person name="Luckner M."/>
            <person name="Wanner G."/>
            <person name="Overmann J."/>
        </authorList>
    </citation>
    <scope>NUCLEOTIDE SEQUENCE [LARGE SCALE GENOMIC DNA]</scope>
    <source>
        <strain evidence="11 12">0125_3</strain>
    </source>
</reference>
<evidence type="ECO:0000256" key="6">
    <source>
        <dbReference type="ARBA" id="ARBA00023235"/>
    </source>
</evidence>
<dbReference type="InterPro" id="IPR000821">
    <property type="entry name" value="Ala_racemase"/>
</dbReference>
<comment type="similarity">
    <text evidence="3 7">Belongs to the alanine racemase family.</text>
</comment>
<dbReference type="InterPro" id="IPR009006">
    <property type="entry name" value="Ala_racemase/Decarboxylase_C"/>
</dbReference>
<name>A0A6M4GXF2_9PROT</name>
<feature type="modified residue" description="N6-(pyridoxal phosphate)lysine" evidence="7 8">
    <location>
        <position position="35"/>
    </location>
</feature>
<dbReference type="AlphaFoldDB" id="A0A6M4GXF2"/>
<sequence length="355" mass="37171">MARPIRATISGQALRHNYGVAKRAAPRSKVIAVVKADGYGHGLARVSKALKDADAFGLIEPEYAVRLRESGLSQEVLLLEGFFEARELPAMAAASIATAVHSEEQLRHLEAFKGGKLDTYFKINTGMNRLGFTPAAARAALARLQACASVKSVTLMTHFATADGPEGIGEAMRRFNEVTAGLVLPRSLANSAAIFAHPETHADKVREGIALYGATPFSDRSAESLGLKPAMTLTSELIAIQDLAVGETIGYGATYKAAGALRVGVVACGYADGYPRLAPSGTPIVVGGVRTKTVGRVSMDMITVDLTPVPQARVGTPVVLWGEGMPIDEVATSAGTVGYELMCALAPRVAVGEAP</sequence>
<evidence type="ECO:0000313" key="11">
    <source>
        <dbReference type="EMBL" id="QJR11682.1"/>
    </source>
</evidence>
<evidence type="ECO:0000256" key="9">
    <source>
        <dbReference type="PIRSR" id="PIRSR600821-52"/>
    </source>
</evidence>
<dbReference type="SUPFAM" id="SSF50621">
    <property type="entry name" value="Alanine racemase C-terminal domain-like"/>
    <property type="match status" value="1"/>
</dbReference>
<dbReference type="GO" id="GO:0008784">
    <property type="term" value="F:alanine racemase activity"/>
    <property type="evidence" value="ECO:0007669"/>
    <property type="project" value="UniProtKB-UniRule"/>
</dbReference>
<dbReference type="Pfam" id="PF00842">
    <property type="entry name" value="Ala_racemase_C"/>
    <property type="match status" value="1"/>
</dbReference>
<keyword evidence="5 7" id="KW-0663">Pyridoxal phosphate</keyword>
<dbReference type="PANTHER" id="PTHR30511">
    <property type="entry name" value="ALANINE RACEMASE"/>
    <property type="match status" value="1"/>
</dbReference>
<dbReference type="UniPathway" id="UPA00042">
    <property type="reaction ID" value="UER00497"/>
</dbReference>
<evidence type="ECO:0000256" key="5">
    <source>
        <dbReference type="ARBA" id="ARBA00022898"/>
    </source>
</evidence>
<dbReference type="InterPro" id="IPR020622">
    <property type="entry name" value="Ala_racemase_pyridoxalP-BS"/>
</dbReference>
<evidence type="ECO:0000256" key="2">
    <source>
        <dbReference type="ARBA" id="ARBA00001933"/>
    </source>
</evidence>
<keyword evidence="6 7" id="KW-0413">Isomerase</keyword>
<comment type="pathway">
    <text evidence="7">Amino-acid biosynthesis; D-alanine biosynthesis; D-alanine from L-alanine: step 1/1.</text>
</comment>
<dbReference type="InterPro" id="IPR011079">
    <property type="entry name" value="Ala_racemase_C"/>
</dbReference>
<dbReference type="InterPro" id="IPR001608">
    <property type="entry name" value="Ala_racemase_N"/>
</dbReference>
<accession>A0A6M4GXF2</accession>
<dbReference type="EMBL" id="CP053069">
    <property type="protein sequence ID" value="QJR11682.1"/>
    <property type="molecule type" value="Genomic_DNA"/>
</dbReference>
<comment type="function">
    <text evidence="7">Catalyzes the interconversion of L-alanine and D-alanine. May also act on other amino acids.</text>
</comment>
<protein>
    <recommendedName>
        <fullName evidence="4 7">Alanine racemase</fullName>
        <ecNumber evidence="4 7">5.1.1.1</ecNumber>
    </recommendedName>
</protein>
<dbReference type="GO" id="GO:0030170">
    <property type="term" value="F:pyridoxal phosphate binding"/>
    <property type="evidence" value="ECO:0007669"/>
    <property type="project" value="UniProtKB-UniRule"/>
</dbReference>
<dbReference type="SUPFAM" id="SSF51419">
    <property type="entry name" value="PLP-binding barrel"/>
    <property type="match status" value="1"/>
</dbReference>
<dbReference type="EC" id="5.1.1.1" evidence="4 7"/>
<evidence type="ECO:0000256" key="7">
    <source>
        <dbReference type="HAMAP-Rule" id="MF_01201"/>
    </source>
</evidence>
<dbReference type="Pfam" id="PF01168">
    <property type="entry name" value="Ala_racemase_N"/>
    <property type="match status" value="1"/>
</dbReference>
<dbReference type="HAMAP" id="MF_01201">
    <property type="entry name" value="Ala_racemase"/>
    <property type="match status" value="1"/>
</dbReference>
<dbReference type="GO" id="GO:0005829">
    <property type="term" value="C:cytosol"/>
    <property type="evidence" value="ECO:0007669"/>
    <property type="project" value="TreeGrafter"/>
</dbReference>
<feature type="domain" description="Alanine racemase C-terminal" evidence="10">
    <location>
        <begin position="230"/>
        <end position="354"/>
    </location>
</feature>
<feature type="active site" description="Proton acceptor; specific for L-alanine" evidence="7">
    <location>
        <position position="251"/>
    </location>
</feature>
<proteinExistence type="inferred from homology"/>
<dbReference type="GO" id="GO:0030632">
    <property type="term" value="P:D-alanine biosynthetic process"/>
    <property type="evidence" value="ECO:0007669"/>
    <property type="project" value="UniProtKB-UniRule"/>
</dbReference>
<evidence type="ECO:0000256" key="4">
    <source>
        <dbReference type="ARBA" id="ARBA00013089"/>
    </source>
</evidence>
<dbReference type="InterPro" id="IPR029066">
    <property type="entry name" value="PLP-binding_barrel"/>
</dbReference>
<dbReference type="FunFam" id="3.20.20.10:FF:000002">
    <property type="entry name" value="Alanine racemase"/>
    <property type="match status" value="1"/>
</dbReference>
<evidence type="ECO:0000256" key="1">
    <source>
        <dbReference type="ARBA" id="ARBA00000316"/>
    </source>
</evidence>
<evidence type="ECO:0000256" key="3">
    <source>
        <dbReference type="ARBA" id="ARBA00007880"/>
    </source>
</evidence>
<feature type="active site" description="Proton acceptor; specific for D-alanine" evidence="7">
    <location>
        <position position="35"/>
    </location>
</feature>
<dbReference type="Gene3D" id="3.20.20.10">
    <property type="entry name" value="Alanine racemase"/>
    <property type="match status" value="1"/>
</dbReference>
<evidence type="ECO:0000259" key="10">
    <source>
        <dbReference type="SMART" id="SM01005"/>
    </source>
</evidence>
<feature type="binding site" evidence="7 9">
    <location>
        <position position="129"/>
    </location>
    <ligand>
        <name>substrate</name>
    </ligand>
</feature>
<dbReference type="FunFam" id="2.40.37.10:FF:000002">
    <property type="entry name" value="Alanine racemase"/>
    <property type="match status" value="1"/>
</dbReference>
<dbReference type="Gene3D" id="2.40.37.10">
    <property type="entry name" value="Lyase, Ornithine Decarboxylase, Chain A, domain 1"/>
    <property type="match status" value="1"/>
</dbReference>
<dbReference type="SMART" id="SM01005">
    <property type="entry name" value="Ala_racemase_C"/>
    <property type="match status" value="1"/>
</dbReference>
<dbReference type="CDD" id="cd06827">
    <property type="entry name" value="PLPDE_III_AR_proteobact"/>
    <property type="match status" value="1"/>
</dbReference>
<comment type="catalytic activity">
    <reaction evidence="1 7">
        <text>L-alanine = D-alanine</text>
        <dbReference type="Rhea" id="RHEA:20249"/>
        <dbReference type="ChEBI" id="CHEBI:57416"/>
        <dbReference type="ChEBI" id="CHEBI:57972"/>
        <dbReference type="EC" id="5.1.1.1"/>
    </reaction>
</comment>
<comment type="cofactor">
    <cofactor evidence="2 7 8">
        <name>pyridoxal 5'-phosphate</name>
        <dbReference type="ChEBI" id="CHEBI:597326"/>
    </cofactor>
</comment>
<keyword evidence="12" id="KW-1185">Reference proteome</keyword>
<evidence type="ECO:0000313" key="12">
    <source>
        <dbReference type="Proteomes" id="UP000501534"/>
    </source>
</evidence>
<evidence type="ECO:0000256" key="8">
    <source>
        <dbReference type="PIRSR" id="PIRSR600821-50"/>
    </source>
</evidence>
<dbReference type="PANTHER" id="PTHR30511:SF0">
    <property type="entry name" value="ALANINE RACEMASE, CATABOLIC-RELATED"/>
    <property type="match status" value="1"/>
</dbReference>
<dbReference type="NCBIfam" id="TIGR00492">
    <property type="entry name" value="alr"/>
    <property type="match status" value="1"/>
</dbReference>
<dbReference type="KEGG" id="uru:DSM104443_02764"/>
<dbReference type="RefSeq" id="WP_171093226.1">
    <property type="nucleotide sequence ID" value="NZ_CP053069.1"/>
</dbReference>
<gene>
    <name evidence="11" type="primary">dadX</name>
    <name evidence="11" type="ORF">DSM104443_02764</name>
</gene>
<feature type="binding site" evidence="7 9">
    <location>
        <position position="299"/>
    </location>
    <ligand>
        <name>substrate</name>
    </ligand>
</feature>
<dbReference type="PROSITE" id="PS00395">
    <property type="entry name" value="ALANINE_RACEMASE"/>
    <property type="match status" value="1"/>
</dbReference>
<organism evidence="11 12">
    <name type="scientific">Usitatibacter rugosus</name>
    <dbReference type="NCBI Taxonomy" id="2732067"/>
    <lineage>
        <taxon>Bacteria</taxon>
        <taxon>Pseudomonadati</taxon>
        <taxon>Pseudomonadota</taxon>
        <taxon>Betaproteobacteria</taxon>
        <taxon>Nitrosomonadales</taxon>
        <taxon>Usitatibacteraceae</taxon>
        <taxon>Usitatibacter</taxon>
    </lineage>
</organism>
<dbReference type="Proteomes" id="UP000501534">
    <property type="component" value="Chromosome"/>
</dbReference>